<sequence>MNREDIEFQGEGDVTLRGWFYPAQNTTTPAPVIVLTHGMSAVKEMYLDDYASVFAEAGLNALVYDHRNFGDSAGTPRQELDPVLQYRDYRNAISYATTRPEVDANRVGVWGSSFSGGIGLMVAAIDKRVKAVVAQVPMISGPATLDRLIRPDFLPHVRGNFDADRLNRFAGGEPAMLPAVSPDPMGQAAMPQPDAYEWFTKVSADRAPNWKNEMTARSLEMAGEFDPGSFISQISPTPLLMIIADEDACTPYALAFDAYERAREPKQLVVTHGGHFDFYEGPGFDQVSGAARDHFVTHLRA</sequence>
<keyword evidence="4" id="KW-0378">Hydrolase</keyword>
<dbReference type="InterPro" id="IPR000073">
    <property type="entry name" value="AB_hydrolase_1"/>
</dbReference>
<dbReference type="PANTHER" id="PTHR47751:SF2">
    <property type="entry name" value="DLTD N-TERMINAL DOMAIN PROTEIN (AFU_ORTHOLOGUE AFUA_8G00380)-RELATED"/>
    <property type="match status" value="1"/>
</dbReference>
<dbReference type="EMBL" id="JAPWIS010000011">
    <property type="protein sequence ID" value="MCZ4586372.1"/>
    <property type="molecule type" value="Genomic_DNA"/>
</dbReference>
<feature type="domain" description="AB hydrolase-1" evidence="1">
    <location>
        <begin position="31"/>
        <end position="282"/>
    </location>
</feature>
<dbReference type="Pfam" id="PF00561">
    <property type="entry name" value="Abhydrolase_1"/>
    <property type="match status" value="1"/>
</dbReference>
<reference evidence="4" key="2">
    <citation type="submission" date="2023-07" db="EMBL/GenBank/DDBJ databases">
        <title>Genomic analysis of Rhodococcus opacus VOC-14 with glycol ethers degradation activity.</title>
        <authorList>
            <person name="Narkevich D.A."/>
            <person name="Hlushen A.M."/>
            <person name="Akhremchuk A.E."/>
            <person name="Sikolenko M.A."/>
            <person name="Valentovich L.N."/>
        </authorList>
    </citation>
    <scope>NUCLEOTIDE SEQUENCE</scope>
    <source>
        <strain evidence="4">VOC-14</strain>
    </source>
</reference>
<gene>
    <name evidence="2" type="ORF">O4328_22240</name>
    <name evidence="3" type="ORF">O4328_22275</name>
    <name evidence="4" type="ORF">Q5707_23175</name>
    <name evidence="5" type="ORF">Q5707_23210</name>
</gene>
<dbReference type="EMBL" id="JAPWIS010000011">
    <property type="protein sequence ID" value="MCZ4586366.1"/>
    <property type="molecule type" value="Genomic_DNA"/>
</dbReference>
<name>A0AAX3Y9R1_RHOOP</name>
<dbReference type="Gene3D" id="3.40.50.1820">
    <property type="entry name" value="alpha/beta hydrolase"/>
    <property type="match status" value="1"/>
</dbReference>
<dbReference type="EMBL" id="CP130953">
    <property type="protein sequence ID" value="WLF44813.1"/>
    <property type="molecule type" value="Genomic_DNA"/>
</dbReference>
<dbReference type="GO" id="GO:0016787">
    <property type="term" value="F:hydrolase activity"/>
    <property type="evidence" value="ECO:0007669"/>
    <property type="project" value="UniProtKB-KW"/>
</dbReference>
<evidence type="ECO:0000259" key="1">
    <source>
        <dbReference type="Pfam" id="PF00561"/>
    </source>
</evidence>
<reference evidence="2" key="1">
    <citation type="submission" date="2022-12" db="EMBL/GenBank/DDBJ databases">
        <authorList>
            <person name="Krivoruchko A.V."/>
            <person name="Elkin A."/>
        </authorList>
    </citation>
    <scope>NUCLEOTIDE SEQUENCE</scope>
    <source>
        <strain evidence="2">IEGM 249</strain>
    </source>
</reference>
<dbReference type="PANTHER" id="PTHR47751">
    <property type="entry name" value="SUPERFAMILY HYDROLASE, PUTATIVE (AFU_ORTHOLOGUE AFUA_2G16580)-RELATED"/>
    <property type="match status" value="1"/>
</dbReference>
<protein>
    <submittedName>
        <fullName evidence="4">Alpha/beta hydrolase</fullName>
    </submittedName>
</protein>
<evidence type="ECO:0000313" key="7">
    <source>
        <dbReference type="Proteomes" id="UP001231166"/>
    </source>
</evidence>
<keyword evidence="6" id="KW-1185">Reference proteome</keyword>
<dbReference type="AlphaFoldDB" id="A0AAX3Y9R1"/>
<dbReference type="InterPro" id="IPR051411">
    <property type="entry name" value="Polyketide_trans_af380"/>
</dbReference>
<dbReference type="EMBL" id="CP130953">
    <property type="protein sequence ID" value="WLF44818.1"/>
    <property type="molecule type" value="Genomic_DNA"/>
</dbReference>
<dbReference type="Proteomes" id="UP001066327">
    <property type="component" value="Unassembled WGS sequence"/>
</dbReference>
<organism evidence="4 7">
    <name type="scientific">Rhodococcus opacus</name>
    <name type="common">Nocardia opaca</name>
    <dbReference type="NCBI Taxonomy" id="37919"/>
    <lineage>
        <taxon>Bacteria</taxon>
        <taxon>Bacillati</taxon>
        <taxon>Actinomycetota</taxon>
        <taxon>Actinomycetes</taxon>
        <taxon>Mycobacteriales</taxon>
        <taxon>Nocardiaceae</taxon>
        <taxon>Rhodococcus</taxon>
    </lineage>
</organism>
<dbReference type="InterPro" id="IPR029058">
    <property type="entry name" value="AB_hydrolase_fold"/>
</dbReference>
<dbReference type="Proteomes" id="UP001231166">
    <property type="component" value="Chromosome"/>
</dbReference>
<evidence type="ECO:0000313" key="3">
    <source>
        <dbReference type="EMBL" id="MCZ4586372.1"/>
    </source>
</evidence>
<dbReference type="RefSeq" id="WP_120660782.1">
    <property type="nucleotide sequence ID" value="NZ_CP082160.1"/>
</dbReference>
<evidence type="ECO:0000313" key="6">
    <source>
        <dbReference type="Proteomes" id="UP001066327"/>
    </source>
</evidence>
<evidence type="ECO:0000313" key="5">
    <source>
        <dbReference type="EMBL" id="WLF44818.1"/>
    </source>
</evidence>
<dbReference type="Gene3D" id="1.10.10.800">
    <property type="match status" value="1"/>
</dbReference>
<accession>A0AAX3Y9R1</accession>
<proteinExistence type="predicted"/>
<evidence type="ECO:0000313" key="4">
    <source>
        <dbReference type="EMBL" id="WLF44813.1"/>
    </source>
</evidence>
<evidence type="ECO:0000313" key="2">
    <source>
        <dbReference type="EMBL" id="MCZ4586366.1"/>
    </source>
</evidence>
<dbReference type="SUPFAM" id="SSF53474">
    <property type="entry name" value="alpha/beta-Hydrolases"/>
    <property type="match status" value="1"/>
</dbReference>